<dbReference type="Proteomes" id="UP000192578">
    <property type="component" value="Unassembled WGS sequence"/>
</dbReference>
<sequence length="286" mass="32608">MAQDANKMEKTGWARIGVSNRVCLEVIYHDFRIKVYAKDSVTAQPEIAGPPRPITHLEQFEPKFQFYYQPALILDQGSARYVLNNDTGNYDVLFSVVMWNDELETTIKNGLFTHYKRQIPMDEIIVRLLPIEEIRIEAHVDPTQYRAVGTWTSYASQGRTFIFKLICLKEDTAQKVCQQIAADPVSFAMNFVVYYSLDTQNSKAHKFAIQAETLKSTRMCAELLQRFPNKDAVFLKADDAKHLLMETASNVVAAETFDEGFDVSPDQELSLANQLEKMLGMQKLSS</sequence>
<protein>
    <submittedName>
        <fullName evidence="1">Uncharacterized protein</fullName>
    </submittedName>
</protein>
<proteinExistence type="predicted"/>
<accession>A0A1W0XCX1</accession>
<dbReference type="AlphaFoldDB" id="A0A1W0XCX1"/>
<organism evidence="1 2">
    <name type="scientific">Hypsibius exemplaris</name>
    <name type="common">Freshwater tardigrade</name>
    <dbReference type="NCBI Taxonomy" id="2072580"/>
    <lineage>
        <taxon>Eukaryota</taxon>
        <taxon>Metazoa</taxon>
        <taxon>Ecdysozoa</taxon>
        <taxon>Tardigrada</taxon>
        <taxon>Eutardigrada</taxon>
        <taxon>Parachela</taxon>
        <taxon>Hypsibioidea</taxon>
        <taxon>Hypsibiidae</taxon>
        <taxon>Hypsibius</taxon>
    </lineage>
</organism>
<evidence type="ECO:0000313" key="1">
    <source>
        <dbReference type="EMBL" id="OQV25333.1"/>
    </source>
</evidence>
<evidence type="ECO:0000313" key="2">
    <source>
        <dbReference type="Proteomes" id="UP000192578"/>
    </source>
</evidence>
<dbReference type="OrthoDB" id="9889709at2759"/>
<name>A0A1W0XCX1_HYPEX</name>
<comment type="caution">
    <text evidence="1">The sequence shown here is derived from an EMBL/GenBank/DDBJ whole genome shotgun (WGS) entry which is preliminary data.</text>
</comment>
<keyword evidence="2" id="KW-1185">Reference proteome</keyword>
<dbReference type="EMBL" id="MTYJ01000003">
    <property type="protein sequence ID" value="OQV25333.1"/>
    <property type="molecule type" value="Genomic_DNA"/>
</dbReference>
<reference evidence="2" key="1">
    <citation type="submission" date="2017-01" db="EMBL/GenBank/DDBJ databases">
        <title>Comparative genomics of anhydrobiosis in the tardigrade Hypsibius dujardini.</title>
        <authorList>
            <person name="Yoshida Y."/>
            <person name="Koutsovoulos G."/>
            <person name="Laetsch D."/>
            <person name="Stevens L."/>
            <person name="Kumar S."/>
            <person name="Horikawa D."/>
            <person name="Ishino K."/>
            <person name="Komine S."/>
            <person name="Tomita M."/>
            <person name="Blaxter M."/>
            <person name="Arakawa K."/>
        </authorList>
    </citation>
    <scope>NUCLEOTIDE SEQUENCE [LARGE SCALE GENOMIC DNA]</scope>
    <source>
        <strain evidence="2">Z151</strain>
    </source>
</reference>
<gene>
    <name evidence="1" type="ORF">BV898_01014</name>
</gene>